<keyword evidence="1" id="KW-0472">Membrane</keyword>
<comment type="caution">
    <text evidence="2">The sequence shown here is derived from an EMBL/GenBank/DDBJ whole genome shotgun (WGS) entry which is preliminary data.</text>
</comment>
<accession>A0A7W6WCL7</accession>
<dbReference type="Proteomes" id="UP000533641">
    <property type="component" value="Unassembled WGS sequence"/>
</dbReference>
<feature type="transmembrane region" description="Helical" evidence="1">
    <location>
        <begin position="28"/>
        <end position="53"/>
    </location>
</feature>
<dbReference type="EMBL" id="JACIGM010000001">
    <property type="protein sequence ID" value="MBB4272603.1"/>
    <property type="molecule type" value="Genomic_DNA"/>
</dbReference>
<proteinExistence type="predicted"/>
<protein>
    <submittedName>
        <fullName evidence="2">Putative iron-regulated membrane protein</fullName>
    </submittedName>
</protein>
<organism evidence="2 3">
    <name type="scientific">Rhizobium mongolense</name>
    <dbReference type="NCBI Taxonomy" id="57676"/>
    <lineage>
        <taxon>Bacteria</taxon>
        <taxon>Pseudomonadati</taxon>
        <taxon>Pseudomonadota</taxon>
        <taxon>Alphaproteobacteria</taxon>
        <taxon>Hyphomicrobiales</taxon>
        <taxon>Rhizobiaceae</taxon>
        <taxon>Rhizobium/Agrobacterium group</taxon>
        <taxon>Rhizobium</taxon>
    </lineage>
</organism>
<dbReference type="InterPro" id="IPR005625">
    <property type="entry name" value="PepSY-ass_TM"/>
</dbReference>
<dbReference type="Pfam" id="PF03929">
    <property type="entry name" value="PepSY_TM"/>
    <property type="match status" value="1"/>
</dbReference>
<gene>
    <name evidence="2" type="ORF">GGE12_000345</name>
</gene>
<name>A0A7W6WCL7_9HYPH</name>
<evidence type="ECO:0000313" key="3">
    <source>
        <dbReference type="Proteomes" id="UP000533641"/>
    </source>
</evidence>
<keyword evidence="1" id="KW-0812">Transmembrane</keyword>
<reference evidence="2 3" key="1">
    <citation type="submission" date="2020-08" db="EMBL/GenBank/DDBJ databases">
        <title>Genomic Encyclopedia of Type Strains, Phase IV (KMG-V): Genome sequencing to study the core and pangenomes of soil and plant-associated prokaryotes.</title>
        <authorList>
            <person name="Whitman W."/>
        </authorList>
    </citation>
    <scope>NUCLEOTIDE SEQUENCE [LARGE SCALE GENOMIC DNA]</scope>
    <source>
        <strain evidence="2 3">SEMIA 402</strain>
    </source>
</reference>
<sequence length="63" mass="7128">MTDLIIGQESTGAAVRPAPDLYRAVWRWHFYAGLLVLPFMIPLAITGAFISFITRSTRLFTRT</sequence>
<dbReference type="AlphaFoldDB" id="A0A7W6WCL7"/>
<evidence type="ECO:0000256" key="1">
    <source>
        <dbReference type="SAM" id="Phobius"/>
    </source>
</evidence>
<evidence type="ECO:0000313" key="2">
    <source>
        <dbReference type="EMBL" id="MBB4272603.1"/>
    </source>
</evidence>
<keyword evidence="1" id="KW-1133">Transmembrane helix</keyword>